<dbReference type="EMBL" id="JACBAD010001962">
    <property type="protein sequence ID" value="KAF7125855.1"/>
    <property type="molecule type" value="Genomic_DNA"/>
</dbReference>
<evidence type="ECO:0000259" key="23">
    <source>
        <dbReference type="PROSITE" id="PS51384"/>
    </source>
</evidence>
<evidence type="ECO:0000256" key="5">
    <source>
        <dbReference type="ARBA" id="ARBA00022643"/>
    </source>
</evidence>
<gene>
    <name evidence="24" type="ORF">CNMCM5793_002148</name>
    <name evidence="25" type="ORF">CNMCM6106_009366</name>
</gene>
<dbReference type="PIRSF" id="PIRSF000208">
    <property type="entry name" value="P450R"/>
    <property type="match status" value="1"/>
</dbReference>
<evidence type="ECO:0000313" key="24">
    <source>
        <dbReference type="EMBL" id="KAF7125855.1"/>
    </source>
</evidence>
<protein>
    <recommendedName>
        <fullName evidence="20">NADPH--hemoprotein reductase</fullName>
        <ecNumber evidence="20">1.6.2.4</ecNumber>
    </recommendedName>
</protein>
<evidence type="ECO:0000259" key="22">
    <source>
        <dbReference type="PROSITE" id="PS50902"/>
    </source>
</evidence>
<dbReference type="EMBL" id="JACBAF010002229">
    <property type="protein sequence ID" value="KAF7162392.1"/>
    <property type="molecule type" value="Genomic_DNA"/>
</dbReference>
<dbReference type="GO" id="GO:0050660">
    <property type="term" value="F:flavin adenine dinucleotide binding"/>
    <property type="evidence" value="ECO:0007669"/>
    <property type="project" value="TreeGrafter"/>
</dbReference>
<evidence type="ECO:0000256" key="20">
    <source>
        <dbReference type="ARBA" id="ARBA00023797"/>
    </source>
</evidence>
<dbReference type="Pfam" id="PF00667">
    <property type="entry name" value="FAD_binding_1"/>
    <property type="match status" value="1"/>
</dbReference>
<dbReference type="Pfam" id="PF00258">
    <property type="entry name" value="Flavodoxin_1"/>
    <property type="match status" value="1"/>
</dbReference>
<keyword evidence="18" id="KW-1207">Sterol metabolism</keyword>
<keyword evidence="26" id="KW-1185">Reference proteome</keyword>
<dbReference type="PANTHER" id="PTHR19384:SF108">
    <property type="entry name" value="NADPH--CYTOCHROME P450 REDUCTASE"/>
    <property type="match status" value="1"/>
</dbReference>
<evidence type="ECO:0000256" key="7">
    <source>
        <dbReference type="ARBA" id="ARBA00022787"/>
    </source>
</evidence>
<dbReference type="GO" id="GO:0003958">
    <property type="term" value="F:NADPH-hemoprotein reductase activity"/>
    <property type="evidence" value="ECO:0007669"/>
    <property type="project" value="UniProtKB-EC"/>
</dbReference>
<dbReference type="SUPFAM" id="SSF63380">
    <property type="entry name" value="Riboflavin synthase domain-like"/>
    <property type="match status" value="1"/>
</dbReference>
<keyword evidence="8" id="KW-0256">Endoplasmic reticulum</keyword>
<dbReference type="InterPro" id="IPR001433">
    <property type="entry name" value="OxRdtase_FAD/NAD-bd"/>
</dbReference>
<evidence type="ECO:0000256" key="8">
    <source>
        <dbReference type="ARBA" id="ARBA00022824"/>
    </source>
</evidence>
<dbReference type="PRINTS" id="PR00371">
    <property type="entry name" value="FPNCR"/>
</dbReference>
<keyword evidence="4" id="KW-0285">Flavoprotein</keyword>
<evidence type="ECO:0000256" key="11">
    <source>
        <dbReference type="ARBA" id="ARBA00022955"/>
    </source>
</evidence>
<dbReference type="OrthoDB" id="1856718at2759"/>
<evidence type="ECO:0000256" key="16">
    <source>
        <dbReference type="ARBA" id="ARBA00023128"/>
    </source>
</evidence>
<evidence type="ECO:0000256" key="13">
    <source>
        <dbReference type="ARBA" id="ARBA00023002"/>
    </source>
</evidence>
<sequence>MEISLSEHSISRINLPRLAESCLQLRIGDWLVLLCLAIGLTFHYGSGKLWFKPDPYTYVMYVAPQKSGELKVQPKRTRDIGQRLQEIDADIAIFWGSQSGVSERFAERLSREWRARFSLKTMIADLDDYDPEHLASFPGDKLAVFLISTYGEGDPPDNAVSFYSSLEKMHKKGTRLDTLRYCAMGMGNKNYKYYNRVMKVVDKMLSDLGAQRVGPLGLADESIGTSEESFMEWKDEIIENLKETITIQERPLTYEPSIDIVGSSVDANLVYLGEPSEKALLGMNDRVAYNATNPYPAPLVQSRKLSSLQDRVCMHMEFDLSAVPALRYQTGDHLAVWPINANNEVNRLLRVLGLDDELSRKQPITIKAKEGAATNCSLPSPTTREVLLKYYLEIGGLVSRDFLMSLSQFAPTDAAKESLLRLAKSKEAFRNEVTSRYLSAGKIMEMIEPKVAWTGVPFTLLVENFNRIQPRRYSISSSPLKQPRQPSITLVVNNRPVSSERASREDQTFFGLATNFLLAHQHKFSSEEQPTFAQEAPIYDLNGPRDKLESGKVYIHIKRSTFKLPLNPATPIIMVAAGTGIAPFRGFMQERTRLTDLGKSVGKMILFFGCRDDTSDYLYRDEWREYEERLGDNFVMVPAFSRLSGQKKMYVQDALVETKDVIMPLILQQGAAFYICGSASMAREVRTRLVDILAEAGDQSREDADSMITGKMKKAGLYHEDVWS</sequence>
<dbReference type="GO" id="GO:0016126">
    <property type="term" value="P:sterol biosynthetic process"/>
    <property type="evidence" value="ECO:0007669"/>
    <property type="project" value="UniProtKB-KW"/>
</dbReference>
<evidence type="ECO:0000256" key="21">
    <source>
        <dbReference type="ARBA" id="ARBA00049342"/>
    </source>
</evidence>
<dbReference type="InterPro" id="IPR039261">
    <property type="entry name" value="FNR_nucleotide-bd"/>
</dbReference>
<comment type="catalytic activity">
    <reaction evidence="21">
        <text>2 oxidized [cytochrome P450] + NADPH = 2 reduced [cytochrome P450] + NADP(+) + H(+)</text>
        <dbReference type="Rhea" id="RHEA:24040"/>
        <dbReference type="Rhea" id="RHEA-COMP:14627"/>
        <dbReference type="Rhea" id="RHEA-COMP:14628"/>
        <dbReference type="ChEBI" id="CHEBI:15378"/>
        <dbReference type="ChEBI" id="CHEBI:55376"/>
        <dbReference type="ChEBI" id="CHEBI:57783"/>
        <dbReference type="ChEBI" id="CHEBI:58349"/>
        <dbReference type="ChEBI" id="CHEBI:60344"/>
        <dbReference type="EC" id="1.6.2.4"/>
    </reaction>
</comment>
<keyword evidence="15" id="KW-0443">Lipid metabolism</keyword>
<dbReference type="PROSITE" id="PS50902">
    <property type="entry name" value="FLAVODOXIN_LIKE"/>
    <property type="match status" value="1"/>
</dbReference>
<dbReference type="InterPro" id="IPR003097">
    <property type="entry name" value="CysJ-like_FAD-binding"/>
</dbReference>
<dbReference type="InterPro" id="IPR029039">
    <property type="entry name" value="Flavoprotein-like_sf"/>
</dbReference>
<dbReference type="Gene3D" id="3.40.50.360">
    <property type="match status" value="1"/>
</dbReference>
<comment type="cofactor">
    <cofactor evidence="1">
        <name>FMN</name>
        <dbReference type="ChEBI" id="CHEBI:58210"/>
    </cofactor>
</comment>
<dbReference type="InterPro" id="IPR017927">
    <property type="entry name" value="FAD-bd_FR_type"/>
</dbReference>
<dbReference type="InterPro" id="IPR023208">
    <property type="entry name" value="P450R"/>
</dbReference>
<keyword evidence="19" id="KW-0753">Steroid metabolism</keyword>
<keyword evidence="11" id="KW-0752">Steroid biosynthesis</keyword>
<keyword evidence="9" id="KW-0274">FAD</keyword>
<dbReference type="InterPro" id="IPR008254">
    <property type="entry name" value="Flavodoxin/NO_synth"/>
</dbReference>
<feature type="domain" description="Flavodoxin-like" evidence="22">
    <location>
        <begin position="91"/>
        <end position="238"/>
    </location>
</feature>
<keyword evidence="7" id="KW-1000">Mitochondrion outer membrane</keyword>
<evidence type="ECO:0000256" key="18">
    <source>
        <dbReference type="ARBA" id="ARBA00023166"/>
    </source>
</evidence>
<keyword evidence="5" id="KW-0288">FMN</keyword>
<dbReference type="Gene3D" id="1.20.990.10">
    <property type="entry name" value="NADPH-cytochrome p450 Reductase, Chain A, domain 3"/>
    <property type="match status" value="1"/>
</dbReference>
<dbReference type="SUPFAM" id="SSF52218">
    <property type="entry name" value="Flavoproteins"/>
    <property type="match status" value="1"/>
</dbReference>
<dbReference type="InterPro" id="IPR023173">
    <property type="entry name" value="NADPH_Cyt_P450_Rdtase_alpha"/>
</dbReference>
<proteinExistence type="predicted"/>
<dbReference type="Proteomes" id="UP000630445">
    <property type="component" value="Unassembled WGS sequence"/>
</dbReference>
<name>A0A8H6PCW4_9EURO</name>
<evidence type="ECO:0000313" key="25">
    <source>
        <dbReference type="EMBL" id="KAF7162392.1"/>
    </source>
</evidence>
<dbReference type="AlphaFoldDB" id="A0A8H6PCW4"/>
<dbReference type="Gene3D" id="2.40.30.10">
    <property type="entry name" value="Translation factors"/>
    <property type="match status" value="2"/>
</dbReference>
<keyword evidence="10" id="KW-0521">NADP</keyword>
<evidence type="ECO:0000313" key="26">
    <source>
        <dbReference type="Proteomes" id="UP000630445"/>
    </source>
</evidence>
<evidence type="ECO:0000256" key="6">
    <source>
        <dbReference type="ARBA" id="ARBA00022692"/>
    </source>
</evidence>
<evidence type="ECO:0000256" key="2">
    <source>
        <dbReference type="ARBA" id="ARBA00001974"/>
    </source>
</evidence>
<evidence type="ECO:0000256" key="19">
    <source>
        <dbReference type="ARBA" id="ARBA00023221"/>
    </source>
</evidence>
<comment type="caution">
    <text evidence="24">The sequence shown here is derived from an EMBL/GenBank/DDBJ whole genome shotgun (WGS) entry which is preliminary data.</text>
</comment>
<dbReference type="InterPro" id="IPR017938">
    <property type="entry name" value="Riboflavin_synthase-like_b-brl"/>
</dbReference>
<keyword evidence="12" id="KW-1133">Transmembrane helix</keyword>
<feature type="domain" description="FAD-binding FR-type" evidence="23">
    <location>
        <begin position="292"/>
        <end position="565"/>
    </location>
</feature>
<dbReference type="PROSITE" id="PS51384">
    <property type="entry name" value="FAD_FR"/>
    <property type="match status" value="1"/>
</dbReference>
<keyword evidence="3" id="KW-0444">Lipid biosynthesis</keyword>
<dbReference type="PANTHER" id="PTHR19384">
    <property type="entry name" value="NITRIC OXIDE SYNTHASE-RELATED"/>
    <property type="match status" value="1"/>
</dbReference>
<keyword evidence="6" id="KW-0812">Transmembrane</keyword>
<evidence type="ECO:0000256" key="14">
    <source>
        <dbReference type="ARBA" id="ARBA00023011"/>
    </source>
</evidence>
<dbReference type="PRINTS" id="PR00369">
    <property type="entry name" value="FLAVODOXIN"/>
</dbReference>
<evidence type="ECO:0000256" key="3">
    <source>
        <dbReference type="ARBA" id="ARBA00022516"/>
    </source>
</evidence>
<keyword evidence="17" id="KW-0472">Membrane</keyword>
<evidence type="ECO:0000256" key="9">
    <source>
        <dbReference type="ARBA" id="ARBA00022827"/>
    </source>
</evidence>
<reference evidence="24" key="1">
    <citation type="submission" date="2020-06" db="EMBL/GenBank/DDBJ databases">
        <title>Draft genome sequences of strains closely related to Aspergillus parafelis and Aspergillus hiratsukae.</title>
        <authorList>
            <person name="Dos Santos R.A.C."/>
            <person name="Rivero-Menendez O."/>
            <person name="Steenwyk J.L."/>
            <person name="Mead M.E."/>
            <person name="Goldman G.H."/>
            <person name="Alastruey-Izquierdo A."/>
            <person name="Rokas A."/>
        </authorList>
    </citation>
    <scope>NUCLEOTIDE SEQUENCE</scope>
    <source>
        <strain evidence="24">CNM-CM5793</strain>
        <strain evidence="25">CNM-CM6106</strain>
    </source>
</reference>
<dbReference type="Gene3D" id="3.40.50.80">
    <property type="entry name" value="Nucleotide-binding domain of ferredoxin-NADP reductase (FNR) module"/>
    <property type="match status" value="1"/>
</dbReference>
<dbReference type="Pfam" id="PF00175">
    <property type="entry name" value="NAD_binding_1"/>
    <property type="match status" value="1"/>
</dbReference>
<evidence type="ECO:0000256" key="15">
    <source>
        <dbReference type="ARBA" id="ARBA00023098"/>
    </source>
</evidence>
<dbReference type="EC" id="1.6.2.4" evidence="20"/>
<keyword evidence="13" id="KW-0560">Oxidoreductase</keyword>
<organism evidence="24 26">
    <name type="scientific">Aspergillus hiratsukae</name>
    <dbReference type="NCBI Taxonomy" id="1194566"/>
    <lineage>
        <taxon>Eukaryota</taxon>
        <taxon>Fungi</taxon>
        <taxon>Dikarya</taxon>
        <taxon>Ascomycota</taxon>
        <taxon>Pezizomycotina</taxon>
        <taxon>Eurotiomycetes</taxon>
        <taxon>Eurotiomycetidae</taxon>
        <taxon>Eurotiales</taxon>
        <taxon>Aspergillaceae</taxon>
        <taxon>Aspergillus</taxon>
        <taxon>Aspergillus subgen. Fumigati</taxon>
    </lineage>
</organism>
<dbReference type="GO" id="GO:0010181">
    <property type="term" value="F:FMN binding"/>
    <property type="evidence" value="ECO:0007669"/>
    <property type="project" value="InterPro"/>
</dbReference>
<dbReference type="FunFam" id="3.40.50.80:FF:000001">
    <property type="entry name" value="NADPH--cytochrome P450 reductase 1"/>
    <property type="match status" value="1"/>
</dbReference>
<keyword evidence="16" id="KW-0496">Mitochondrion</keyword>
<evidence type="ECO:0000256" key="17">
    <source>
        <dbReference type="ARBA" id="ARBA00023136"/>
    </source>
</evidence>
<dbReference type="SUPFAM" id="SSF52343">
    <property type="entry name" value="Ferredoxin reductase-like, C-terminal NADP-linked domain"/>
    <property type="match status" value="1"/>
</dbReference>
<dbReference type="InterPro" id="IPR001094">
    <property type="entry name" value="Flavdoxin-like"/>
</dbReference>
<evidence type="ECO:0000256" key="10">
    <source>
        <dbReference type="ARBA" id="ARBA00022857"/>
    </source>
</evidence>
<accession>A0A8H6PCW4</accession>
<dbReference type="InterPro" id="IPR001709">
    <property type="entry name" value="Flavoprot_Pyr_Nucl_cyt_Rdtase"/>
</dbReference>
<evidence type="ECO:0000256" key="1">
    <source>
        <dbReference type="ARBA" id="ARBA00001917"/>
    </source>
</evidence>
<evidence type="ECO:0000256" key="12">
    <source>
        <dbReference type="ARBA" id="ARBA00022989"/>
    </source>
</evidence>
<comment type="cofactor">
    <cofactor evidence="2">
        <name>FAD</name>
        <dbReference type="ChEBI" id="CHEBI:57692"/>
    </cofactor>
</comment>
<dbReference type="Proteomes" id="UP000662466">
    <property type="component" value="Unassembled WGS sequence"/>
</dbReference>
<dbReference type="GO" id="GO:0005829">
    <property type="term" value="C:cytosol"/>
    <property type="evidence" value="ECO:0007669"/>
    <property type="project" value="TreeGrafter"/>
</dbReference>
<keyword evidence="14" id="KW-0756">Sterol biosynthesis</keyword>
<evidence type="ECO:0000256" key="4">
    <source>
        <dbReference type="ARBA" id="ARBA00022630"/>
    </source>
</evidence>